<dbReference type="AlphaFoldDB" id="A0A9K3IES0"/>
<evidence type="ECO:0000313" key="2">
    <source>
        <dbReference type="Proteomes" id="UP000215914"/>
    </source>
</evidence>
<gene>
    <name evidence="1" type="ORF">HanXRQr2_Chr08g0336491</name>
</gene>
<proteinExistence type="predicted"/>
<evidence type="ECO:0000313" key="1">
    <source>
        <dbReference type="EMBL" id="KAF5795166.1"/>
    </source>
</evidence>
<sequence length="143" mass="14896">MLEYCNGCASNTPLNLPLPLPSPSLSTTGQLLVSPPISAVSASTFTFRLLPSSTSNCRAPLFRPLLFNTVVSVTITVSAGSPPISSGKFKIALLPRSLNAAVSYAFAASTAVSYVPSQTLAPFLLGSRISAANFPHGRCRTPL</sequence>
<reference evidence="1" key="1">
    <citation type="journal article" date="2017" name="Nature">
        <title>The sunflower genome provides insights into oil metabolism, flowering and Asterid evolution.</title>
        <authorList>
            <person name="Badouin H."/>
            <person name="Gouzy J."/>
            <person name="Grassa C.J."/>
            <person name="Murat F."/>
            <person name="Staton S.E."/>
            <person name="Cottret L."/>
            <person name="Lelandais-Briere C."/>
            <person name="Owens G.L."/>
            <person name="Carrere S."/>
            <person name="Mayjonade B."/>
            <person name="Legrand L."/>
            <person name="Gill N."/>
            <person name="Kane N.C."/>
            <person name="Bowers J.E."/>
            <person name="Hubner S."/>
            <person name="Bellec A."/>
            <person name="Berard A."/>
            <person name="Berges H."/>
            <person name="Blanchet N."/>
            <person name="Boniface M.C."/>
            <person name="Brunel D."/>
            <person name="Catrice O."/>
            <person name="Chaidir N."/>
            <person name="Claudel C."/>
            <person name="Donnadieu C."/>
            <person name="Faraut T."/>
            <person name="Fievet G."/>
            <person name="Helmstetter N."/>
            <person name="King M."/>
            <person name="Knapp S.J."/>
            <person name="Lai Z."/>
            <person name="Le Paslier M.C."/>
            <person name="Lippi Y."/>
            <person name="Lorenzon L."/>
            <person name="Mandel J.R."/>
            <person name="Marage G."/>
            <person name="Marchand G."/>
            <person name="Marquand E."/>
            <person name="Bret-Mestries E."/>
            <person name="Morien E."/>
            <person name="Nambeesan S."/>
            <person name="Nguyen T."/>
            <person name="Pegot-Espagnet P."/>
            <person name="Pouilly N."/>
            <person name="Raftis F."/>
            <person name="Sallet E."/>
            <person name="Schiex T."/>
            <person name="Thomas J."/>
            <person name="Vandecasteele C."/>
            <person name="Vares D."/>
            <person name="Vear F."/>
            <person name="Vautrin S."/>
            <person name="Crespi M."/>
            <person name="Mangin B."/>
            <person name="Burke J.M."/>
            <person name="Salse J."/>
            <person name="Munos S."/>
            <person name="Vincourt P."/>
            <person name="Rieseberg L.H."/>
            <person name="Langlade N.B."/>
        </authorList>
    </citation>
    <scope>NUCLEOTIDE SEQUENCE</scope>
    <source>
        <tissue evidence="1">Leaves</tissue>
    </source>
</reference>
<dbReference type="Proteomes" id="UP000215914">
    <property type="component" value="Unassembled WGS sequence"/>
</dbReference>
<reference evidence="1" key="2">
    <citation type="submission" date="2020-06" db="EMBL/GenBank/DDBJ databases">
        <title>Helianthus annuus Genome sequencing and assembly Release 2.</title>
        <authorList>
            <person name="Gouzy J."/>
            <person name="Langlade N."/>
            <person name="Munos S."/>
        </authorList>
    </citation>
    <scope>NUCLEOTIDE SEQUENCE</scope>
    <source>
        <tissue evidence="1">Leaves</tissue>
    </source>
</reference>
<accession>A0A9K3IES0</accession>
<comment type="caution">
    <text evidence="1">The sequence shown here is derived from an EMBL/GenBank/DDBJ whole genome shotgun (WGS) entry which is preliminary data.</text>
</comment>
<dbReference type="Gramene" id="mRNA:HanXRQr2_Chr08g0336491">
    <property type="protein sequence ID" value="CDS:HanXRQr2_Chr08g0336491.1"/>
    <property type="gene ID" value="HanXRQr2_Chr08g0336491"/>
</dbReference>
<organism evidence="1 2">
    <name type="scientific">Helianthus annuus</name>
    <name type="common">Common sunflower</name>
    <dbReference type="NCBI Taxonomy" id="4232"/>
    <lineage>
        <taxon>Eukaryota</taxon>
        <taxon>Viridiplantae</taxon>
        <taxon>Streptophyta</taxon>
        <taxon>Embryophyta</taxon>
        <taxon>Tracheophyta</taxon>
        <taxon>Spermatophyta</taxon>
        <taxon>Magnoliopsida</taxon>
        <taxon>eudicotyledons</taxon>
        <taxon>Gunneridae</taxon>
        <taxon>Pentapetalae</taxon>
        <taxon>asterids</taxon>
        <taxon>campanulids</taxon>
        <taxon>Asterales</taxon>
        <taxon>Asteraceae</taxon>
        <taxon>Asteroideae</taxon>
        <taxon>Heliantheae alliance</taxon>
        <taxon>Heliantheae</taxon>
        <taxon>Helianthus</taxon>
    </lineage>
</organism>
<name>A0A9K3IES0_HELAN</name>
<keyword evidence="2" id="KW-1185">Reference proteome</keyword>
<dbReference type="EMBL" id="MNCJ02000323">
    <property type="protein sequence ID" value="KAF5795166.1"/>
    <property type="molecule type" value="Genomic_DNA"/>
</dbReference>
<protein>
    <submittedName>
        <fullName evidence="1">Uncharacterized protein</fullName>
    </submittedName>
</protein>